<sequence length="80" mass="8493">MNTEFAAKMLEAKRLEAEALALLVPPEARQAAACAVRACAAAALGMLEGASAPHAPSREERAAQPEPKQRERGLRSIVIE</sequence>
<dbReference type="EMBL" id="CP063310">
    <property type="protein sequence ID" value="QOS69893.1"/>
    <property type="molecule type" value="Genomic_DNA"/>
</dbReference>
<reference evidence="2 3" key="1">
    <citation type="submission" date="2020-10" db="EMBL/GenBank/DDBJ databases">
        <title>Eggerthella sp. nov., isolated from human feces.</title>
        <authorList>
            <person name="Yajun G."/>
        </authorList>
    </citation>
    <scope>NUCLEOTIDE SEQUENCE [LARGE SCALE GENOMIC DNA]</scope>
    <source>
        <strain evidence="2 3">HF-1101</strain>
    </source>
</reference>
<evidence type="ECO:0000313" key="2">
    <source>
        <dbReference type="EMBL" id="QOS69893.1"/>
    </source>
</evidence>
<feature type="compositionally biased region" description="Basic and acidic residues" evidence="1">
    <location>
        <begin position="56"/>
        <end position="74"/>
    </location>
</feature>
<proteinExistence type="predicted"/>
<accession>A0A6L7IPL5</accession>
<protein>
    <submittedName>
        <fullName evidence="2">Uncharacterized protein</fullName>
    </submittedName>
</protein>
<dbReference type="KEGG" id="egd:GS424_008670"/>
<dbReference type="Proteomes" id="UP000478463">
    <property type="component" value="Chromosome"/>
</dbReference>
<evidence type="ECO:0000313" key="3">
    <source>
        <dbReference type="Proteomes" id="UP000478463"/>
    </source>
</evidence>
<gene>
    <name evidence="2" type="ORF">GS424_008670</name>
</gene>
<organism evidence="2 3">
    <name type="scientific">Eggerthella guodeyinii</name>
    <dbReference type="NCBI Taxonomy" id="2690837"/>
    <lineage>
        <taxon>Bacteria</taxon>
        <taxon>Bacillati</taxon>
        <taxon>Actinomycetota</taxon>
        <taxon>Coriobacteriia</taxon>
        <taxon>Eggerthellales</taxon>
        <taxon>Eggerthellaceae</taxon>
        <taxon>Eggerthella</taxon>
    </lineage>
</organism>
<name>A0A6L7IPL5_9ACTN</name>
<dbReference type="AlphaFoldDB" id="A0A6L7IPL5"/>
<feature type="region of interest" description="Disordered" evidence="1">
    <location>
        <begin position="51"/>
        <end position="80"/>
    </location>
</feature>
<evidence type="ECO:0000256" key="1">
    <source>
        <dbReference type="SAM" id="MobiDB-lite"/>
    </source>
</evidence>
<dbReference type="RefSeq" id="WP_160941531.1">
    <property type="nucleotide sequence ID" value="NZ_CP063310.1"/>
</dbReference>